<dbReference type="GO" id="GO:0046872">
    <property type="term" value="F:metal ion binding"/>
    <property type="evidence" value="ECO:0007669"/>
    <property type="project" value="UniProtKB-KW"/>
</dbReference>
<evidence type="ECO:0000256" key="1">
    <source>
        <dbReference type="ARBA" id="ARBA00001946"/>
    </source>
</evidence>
<dbReference type="AlphaFoldDB" id="A0A3D8IJF4"/>
<protein>
    <submittedName>
        <fullName evidence="6">NUDIX hydrolase</fullName>
    </submittedName>
</protein>
<keyword evidence="3" id="KW-0460">Magnesium</keyword>
<dbReference type="Gene3D" id="3.90.79.10">
    <property type="entry name" value="Nucleoside Triphosphate Pyrophosphohydrolase"/>
    <property type="match status" value="1"/>
</dbReference>
<dbReference type="InterPro" id="IPR004385">
    <property type="entry name" value="NDP_pyrophosphatase"/>
</dbReference>
<dbReference type="GO" id="GO:0006753">
    <property type="term" value="P:nucleoside phosphate metabolic process"/>
    <property type="evidence" value="ECO:0007669"/>
    <property type="project" value="TreeGrafter"/>
</dbReference>
<dbReference type="GO" id="GO:0019693">
    <property type="term" value="P:ribose phosphate metabolic process"/>
    <property type="evidence" value="ECO:0007669"/>
    <property type="project" value="TreeGrafter"/>
</dbReference>
<feature type="short sequence motif" description="Nudix box" evidence="4">
    <location>
        <begin position="94"/>
        <end position="117"/>
    </location>
</feature>
<reference evidence="6 7" key="1">
    <citation type="submission" date="2018-04" db="EMBL/GenBank/DDBJ databases">
        <title>Novel Campyloabacter and Helicobacter Species and Strains.</title>
        <authorList>
            <person name="Mannion A.J."/>
            <person name="Shen Z."/>
            <person name="Fox J.G."/>
        </authorList>
    </citation>
    <scope>NUCLEOTIDE SEQUENCE [LARGE SCALE GENOMIC DNA]</scope>
    <source>
        <strain evidence="6 7">MIT 17-337</strain>
    </source>
</reference>
<dbReference type="Pfam" id="PF00293">
    <property type="entry name" value="NUDIX"/>
    <property type="match status" value="1"/>
</dbReference>
<dbReference type="PROSITE" id="PS51462">
    <property type="entry name" value="NUDIX"/>
    <property type="match status" value="1"/>
</dbReference>
<feature type="binding site" evidence="3">
    <location>
        <position position="165"/>
    </location>
    <ligand>
        <name>Mg(2+)</name>
        <dbReference type="ChEBI" id="CHEBI:18420"/>
        <label>1</label>
    </ligand>
</feature>
<evidence type="ECO:0000256" key="3">
    <source>
        <dbReference type="PIRSR" id="PIRSR604385-2"/>
    </source>
</evidence>
<evidence type="ECO:0000259" key="5">
    <source>
        <dbReference type="PROSITE" id="PS51462"/>
    </source>
</evidence>
<dbReference type="EMBL" id="NXLQ01000014">
    <property type="protein sequence ID" value="RDU65288.1"/>
    <property type="molecule type" value="Genomic_DNA"/>
</dbReference>
<organism evidence="6 7">
    <name type="scientific">Helicobacter didelphidarum</name>
    <dbReference type="NCBI Taxonomy" id="2040648"/>
    <lineage>
        <taxon>Bacteria</taxon>
        <taxon>Pseudomonadati</taxon>
        <taxon>Campylobacterota</taxon>
        <taxon>Epsilonproteobacteria</taxon>
        <taxon>Campylobacterales</taxon>
        <taxon>Helicobacteraceae</taxon>
        <taxon>Helicobacter</taxon>
    </lineage>
</organism>
<gene>
    <name evidence="6" type="ORF">CQA53_06870</name>
</gene>
<comment type="cofactor">
    <cofactor evidence="1 3">
        <name>Mg(2+)</name>
        <dbReference type="ChEBI" id="CHEBI:18420"/>
    </cofactor>
</comment>
<evidence type="ECO:0000256" key="4">
    <source>
        <dbReference type="PIRSR" id="PIRSR604385-3"/>
    </source>
</evidence>
<feature type="domain" description="Nudix hydrolase" evidence="5">
    <location>
        <begin position="51"/>
        <end position="194"/>
    </location>
</feature>
<dbReference type="RefSeq" id="WP_115543276.1">
    <property type="nucleotide sequence ID" value="NZ_NXLQ01000014.1"/>
</dbReference>
<dbReference type="InterPro" id="IPR000086">
    <property type="entry name" value="NUDIX_hydrolase_dom"/>
</dbReference>
<sequence>MLLYNGKHSPLDTPELPKIISDEPIKDSQYIELRRITFQEEEKTKIWDIAKSHNSVAVLLYEKEMQGFVFVRQFRVSVFLKNPKHGYIYELCAGLCDKDNKSVEQTTIEEIEEECGYRIETSQLCKINEFYSSVGMNGALQNLFYAQIDSKDRVNAGGGNKNENENIELVFVPRNLIHEFLDDENCPKAQSLCYAVLWFEKYEETLKNSSSKNL</sequence>
<dbReference type="GO" id="GO:0016818">
    <property type="term" value="F:hydrolase activity, acting on acid anhydrides, in phosphorus-containing anhydrides"/>
    <property type="evidence" value="ECO:0007669"/>
    <property type="project" value="InterPro"/>
</dbReference>
<dbReference type="PANTHER" id="PTHR11839">
    <property type="entry name" value="UDP/ADP-SUGAR PYROPHOSPHATASE"/>
    <property type="match status" value="1"/>
</dbReference>
<feature type="binding site" evidence="3">
    <location>
        <position position="110"/>
    </location>
    <ligand>
        <name>Mg(2+)</name>
        <dbReference type="ChEBI" id="CHEBI:18420"/>
        <label>1</label>
    </ligand>
</feature>
<comment type="caution">
    <text evidence="6">The sequence shown here is derived from an EMBL/GenBank/DDBJ whole genome shotgun (WGS) entry which is preliminary data.</text>
</comment>
<evidence type="ECO:0000313" key="6">
    <source>
        <dbReference type="EMBL" id="RDU65288.1"/>
    </source>
</evidence>
<keyword evidence="2 6" id="KW-0378">Hydrolase</keyword>
<proteinExistence type="predicted"/>
<feature type="binding site" evidence="3">
    <location>
        <position position="93"/>
    </location>
    <ligand>
        <name>Mg(2+)</name>
        <dbReference type="ChEBI" id="CHEBI:18420"/>
        <label>1</label>
    </ligand>
</feature>
<dbReference type="PANTHER" id="PTHR11839:SF15">
    <property type="entry name" value="URIDINE DIPHOSPHATE GLUCOSE PYROPHOSPHATASE NUDT14"/>
    <property type="match status" value="1"/>
</dbReference>
<dbReference type="SUPFAM" id="SSF55811">
    <property type="entry name" value="Nudix"/>
    <property type="match status" value="1"/>
</dbReference>
<name>A0A3D8IJF4_9HELI</name>
<dbReference type="Proteomes" id="UP000256379">
    <property type="component" value="Unassembled WGS sequence"/>
</dbReference>
<dbReference type="NCBIfam" id="TIGR00052">
    <property type="entry name" value="nudix-type nucleoside diphosphatase, YffH/AdpP family"/>
    <property type="match status" value="1"/>
</dbReference>
<dbReference type="InterPro" id="IPR015797">
    <property type="entry name" value="NUDIX_hydrolase-like_dom_sf"/>
</dbReference>
<keyword evidence="7" id="KW-1185">Reference proteome</keyword>
<keyword evidence="3" id="KW-0479">Metal-binding</keyword>
<accession>A0A3D8IJF4</accession>
<dbReference type="OrthoDB" id="5360793at2"/>
<evidence type="ECO:0000256" key="2">
    <source>
        <dbReference type="ARBA" id="ARBA00022801"/>
    </source>
</evidence>
<feature type="binding site" evidence="3">
    <location>
        <position position="114"/>
    </location>
    <ligand>
        <name>Mg(2+)</name>
        <dbReference type="ChEBI" id="CHEBI:18420"/>
        <label>1</label>
    </ligand>
</feature>
<evidence type="ECO:0000313" key="7">
    <source>
        <dbReference type="Proteomes" id="UP000256379"/>
    </source>
</evidence>